<accession>A0ABQ7CFD2</accession>
<comment type="caution">
    <text evidence="1">The sequence shown here is derived from an EMBL/GenBank/DDBJ whole genome shotgun (WGS) entry which is preliminary data.</text>
</comment>
<evidence type="ECO:0000313" key="2">
    <source>
        <dbReference type="Proteomes" id="UP000266723"/>
    </source>
</evidence>
<protein>
    <submittedName>
        <fullName evidence="1">Uncharacterized protein</fullName>
    </submittedName>
</protein>
<name>A0ABQ7CFD2_BRACR</name>
<dbReference type="InterPro" id="IPR012340">
    <property type="entry name" value="NA-bd_OB-fold"/>
</dbReference>
<evidence type="ECO:0000313" key="1">
    <source>
        <dbReference type="EMBL" id="KAF3550391.1"/>
    </source>
</evidence>
<dbReference type="EMBL" id="QGKV02000832">
    <property type="protein sequence ID" value="KAF3550391.1"/>
    <property type="molecule type" value="Genomic_DNA"/>
</dbReference>
<sequence>MGRTFFRENLALRAIRQLSVFVISNCDSTRPPTTSSHGLNSFQHLLNQGAVYDLSLFHVTRSSPNFQFADATVAIRFTEQTLFVELTEPCPLYRLRSSDIVGEVKGFRAIFYDKTQTAQHIIANIIIERVTHVCLSVLDNLLILLDEKLVALGVESKGCIFLNATSGTQFYSDDESYYHKNYLERRYILIMDGPTYHVLSMYVNCKGDYRPSPACNNENAVGVVRCILQMVVSDASDTAVFVAFDTTITQVMNVHVRAAEVSQLLLYLNLPVEAHTIQFLYKTSEMYYLKHLRSPPAQPLDDFSAQGGNNHPDNDIPGAGSKVKSCTDVKNNVPVNMRCCNNGGALNGYARKLFRMRSLLFLPQPPNFHGLLMTDLLGRRPGLIRLAAF</sequence>
<dbReference type="Gene3D" id="2.40.50.140">
    <property type="entry name" value="Nucleic acid-binding proteins"/>
    <property type="match status" value="1"/>
</dbReference>
<organism evidence="1 2">
    <name type="scientific">Brassica cretica</name>
    <name type="common">Mustard</name>
    <dbReference type="NCBI Taxonomy" id="69181"/>
    <lineage>
        <taxon>Eukaryota</taxon>
        <taxon>Viridiplantae</taxon>
        <taxon>Streptophyta</taxon>
        <taxon>Embryophyta</taxon>
        <taxon>Tracheophyta</taxon>
        <taxon>Spermatophyta</taxon>
        <taxon>Magnoliopsida</taxon>
        <taxon>eudicotyledons</taxon>
        <taxon>Gunneridae</taxon>
        <taxon>Pentapetalae</taxon>
        <taxon>rosids</taxon>
        <taxon>malvids</taxon>
        <taxon>Brassicales</taxon>
        <taxon>Brassicaceae</taxon>
        <taxon>Brassiceae</taxon>
        <taxon>Brassica</taxon>
    </lineage>
</organism>
<reference evidence="1 2" key="1">
    <citation type="journal article" date="2020" name="BMC Genomics">
        <title>Intraspecific diversification of the crop wild relative Brassica cretica Lam. using demographic model selection.</title>
        <authorList>
            <person name="Kioukis A."/>
            <person name="Michalopoulou V.A."/>
            <person name="Briers L."/>
            <person name="Pirintsos S."/>
            <person name="Studholme D.J."/>
            <person name="Pavlidis P."/>
            <person name="Sarris P.F."/>
        </authorList>
    </citation>
    <scope>NUCLEOTIDE SEQUENCE [LARGE SCALE GENOMIC DNA]</scope>
    <source>
        <strain evidence="2">cv. PFS-1207/04</strain>
    </source>
</reference>
<keyword evidence="2" id="KW-1185">Reference proteome</keyword>
<proteinExistence type="predicted"/>
<gene>
    <name evidence="1" type="ORF">DY000_02006054</name>
</gene>
<dbReference type="Proteomes" id="UP000266723">
    <property type="component" value="Unassembled WGS sequence"/>
</dbReference>